<name>A0A165RL05_9AGAM</name>
<keyword evidence="2" id="KW-0732">Signal</keyword>
<dbReference type="InParanoid" id="A0A165RL05"/>
<reference evidence="3 4" key="1">
    <citation type="journal article" date="2016" name="Mol. Biol. Evol.">
        <title>Comparative Genomics of Early-Diverging Mushroom-Forming Fungi Provides Insights into the Origins of Lignocellulose Decay Capabilities.</title>
        <authorList>
            <person name="Nagy L.G."/>
            <person name="Riley R."/>
            <person name="Tritt A."/>
            <person name="Adam C."/>
            <person name="Daum C."/>
            <person name="Floudas D."/>
            <person name="Sun H."/>
            <person name="Yadav J.S."/>
            <person name="Pangilinan J."/>
            <person name="Larsson K.H."/>
            <person name="Matsuura K."/>
            <person name="Barry K."/>
            <person name="Labutti K."/>
            <person name="Kuo R."/>
            <person name="Ohm R.A."/>
            <person name="Bhattacharya S.S."/>
            <person name="Shirouzu T."/>
            <person name="Yoshinaga Y."/>
            <person name="Martin F.M."/>
            <person name="Grigoriev I.V."/>
            <person name="Hibbett D.S."/>
        </authorList>
    </citation>
    <scope>NUCLEOTIDE SEQUENCE [LARGE SCALE GENOMIC DNA]</scope>
    <source>
        <strain evidence="3 4">HHB14362 ss-1</strain>
    </source>
</reference>
<accession>A0A165RL05</accession>
<protein>
    <submittedName>
        <fullName evidence="3">Uncharacterized protein</fullName>
    </submittedName>
</protein>
<feature type="chain" id="PRO_5007865850" evidence="2">
    <location>
        <begin position="20"/>
        <end position="98"/>
    </location>
</feature>
<evidence type="ECO:0000256" key="2">
    <source>
        <dbReference type="SAM" id="SignalP"/>
    </source>
</evidence>
<gene>
    <name evidence="3" type="ORF">NEOLEDRAFT_1135798</name>
</gene>
<dbReference type="Proteomes" id="UP000076761">
    <property type="component" value="Unassembled WGS sequence"/>
</dbReference>
<keyword evidence="1" id="KW-1133">Transmembrane helix</keyword>
<feature type="transmembrane region" description="Helical" evidence="1">
    <location>
        <begin position="36"/>
        <end position="60"/>
    </location>
</feature>
<evidence type="ECO:0000256" key="1">
    <source>
        <dbReference type="SAM" id="Phobius"/>
    </source>
</evidence>
<keyword evidence="1" id="KW-0812">Transmembrane</keyword>
<feature type="signal peptide" evidence="2">
    <location>
        <begin position="1"/>
        <end position="19"/>
    </location>
</feature>
<proteinExistence type="predicted"/>
<evidence type="ECO:0000313" key="4">
    <source>
        <dbReference type="Proteomes" id="UP000076761"/>
    </source>
</evidence>
<dbReference type="AlphaFoldDB" id="A0A165RL05"/>
<evidence type="ECO:0000313" key="3">
    <source>
        <dbReference type="EMBL" id="KZT23969.1"/>
    </source>
</evidence>
<keyword evidence="4" id="KW-1185">Reference proteome</keyword>
<keyword evidence="1" id="KW-0472">Membrane</keyword>
<sequence length="98" mass="10508">MWSTLEIIALLALPIPVLAADSGSNAIVAHESHCGALIAIYVVFTLVVVAAVSTIALVMIRQKKQHSRGSTEHPTLHRRSISSSMILSMKHVNSTLPV</sequence>
<dbReference type="EMBL" id="KV425581">
    <property type="protein sequence ID" value="KZT23969.1"/>
    <property type="molecule type" value="Genomic_DNA"/>
</dbReference>
<organism evidence="3 4">
    <name type="scientific">Neolentinus lepideus HHB14362 ss-1</name>
    <dbReference type="NCBI Taxonomy" id="1314782"/>
    <lineage>
        <taxon>Eukaryota</taxon>
        <taxon>Fungi</taxon>
        <taxon>Dikarya</taxon>
        <taxon>Basidiomycota</taxon>
        <taxon>Agaricomycotina</taxon>
        <taxon>Agaricomycetes</taxon>
        <taxon>Gloeophyllales</taxon>
        <taxon>Gloeophyllaceae</taxon>
        <taxon>Neolentinus</taxon>
    </lineage>
</organism>